<dbReference type="Pfam" id="PF18595">
    <property type="entry name" value="Nuf2_DHR10-like"/>
    <property type="match status" value="1"/>
</dbReference>
<organism evidence="16 17">
    <name type="scientific">Dimargaris verticillata</name>
    <dbReference type="NCBI Taxonomy" id="2761393"/>
    <lineage>
        <taxon>Eukaryota</taxon>
        <taxon>Fungi</taxon>
        <taxon>Fungi incertae sedis</taxon>
        <taxon>Zoopagomycota</taxon>
        <taxon>Kickxellomycotina</taxon>
        <taxon>Dimargaritomycetes</taxon>
        <taxon>Dimargaritales</taxon>
        <taxon>Dimargaritaceae</taxon>
        <taxon>Dimargaris</taxon>
    </lineage>
</organism>
<keyword evidence="10" id="KW-0131">Cell cycle</keyword>
<dbReference type="GO" id="GO:0051315">
    <property type="term" value="P:attachment of mitotic spindle microtubules to kinetochore"/>
    <property type="evidence" value="ECO:0007669"/>
    <property type="project" value="TreeGrafter"/>
</dbReference>
<feature type="coiled-coil region" evidence="12">
    <location>
        <begin position="179"/>
        <end position="213"/>
    </location>
</feature>
<keyword evidence="8 12" id="KW-0175">Coiled coil</keyword>
<sequence length="483" mass="56221">MLGPNGLGLGGHTPRHNVSLIPKQTPRFTGQYLQRMTPRHTAQTTQRTSYIFPTLKPSEILQCMNDLQIPFTEEDLAKPTALRMQMAYEAFIDIFMGITAEQFENSEAQLASLVEHPNIYTHSAQLIIFSRHIGRLMREVGIDDFSLRDILKPEPGRVRKIISAVINFAKFREEQMVIYDKYVNQADELAQELEQLQHERQELQDQINQAKHRRAQDEPQIQKTRDKNTALLDEIKQCLGVQESLVSEVNGLRSEYKELGDTVARNQNMETEYRNRLNDLKSKIVRDPERAKEELQEMSTSVLDSKQTISLLEQKHRQLELRVSAMDAVAQELTACLKLQDDCLAEEIKAEESTYNTALLREQLEQKQLRLRELEMAQQRLSRQVGLVQDKLGRLEKQKSMKLDGLRAKKQQLQEEFDRVSAESTTAKDKVNRNKRLTEEMEQRTSELVETTERDLRLMHDDYIRLKHQVEMYQHELLQLLNA</sequence>
<evidence type="ECO:0000256" key="4">
    <source>
        <dbReference type="ARBA" id="ARBA00022454"/>
    </source>
</evidence>
<keyword evidence="7" id="KW-0995">Kinetochore</keyword>
<keyword evidence="6" id="KW-0498">Mitosis</keyword>
<proteinExistence type="inferred from homology"/>
<dbReference type="GO" id="GO:0051301">
    <property type="term" value="P:cell division"/>
    <property type="evidence" value="ECO:0007669"/>
    <property type="project" value="UniProtKB-KW"/>
</dbReference>
<evidence type="ECO:0000256" key="3">
    <source>
        <dbReference type="ARBA" id="ARBA00005498"/>
    </source>
</evidence>
<dbReference type="GO" id="GO:0044877">
    <property type="term" value="F:protein-containing complex binding"/>
    <property type="evidence" value="ECO:0007669"/>
    <property type="project" value="TreeGrafter"/>
</dbReference>
<name>A0A9W8BDW2_9FUNG</name>
<feature type="compositionally biased region" description="Gly residues" evidence="13">
    <location>
        <begin position="1"/>
        <end position="11"/>
    </location>
</feature>
<dbReference type="GO" id="GO:0031262">
    <property type="term" value="C:Ndc80 complex"/>
    <property type="evidence" value="ECO:0007669"/>
    <property type="project" value="InterPro"/>
</dbReference>
<dbReference type="InterPro" id="IPR005549">
    <property type="entry name" value="Kinetochore_Nuf2_N"/>
</dbReference>
<evidence type="ECO:0000256" key="12">
    <source>
        <dbReference type="SAM" id="Coils"/>
    </source>
</evidence>
<keyword evidence="11" id="KW-0137">Centromere</keyword>
<evidence type="ECO:0000256" key="1">
    <source>
        <dbReference type="ARBA" id="ARBA00004123"/>
    </source>
</evidence>
<dbReference type="Gene3D" id="1.10.418.60">
    <property type="entry name" value="Ncd80 complex, Nuf2 subunit"/>
    <property type="match status" value="1"/>
</dbReference>
<accession>A0A9W8BDW2</accession>
<dbReference type="GO" id="GO:0051383">
    <property type="term" value="P:kinetochore organization"/>
    <property type="evidence" value="ECO:0007669"/>
    <property type="project" value="TreeGrafter"/>
</dbReference>
<dbReference type="InterPro" id="IPR041112">
    <property type="entry name" value="Nuf2_DHR10-like"/>
</dbReference>
<gene>
    <name evidence="16" type="primary">NUF2</name>
    <name evidence="16" type="ORF">H4R34_000151</name>
</gene>
<evidence type="ECO:0000256" key="8">
    <source>
        <dbReference type="ARBA" id="ARBA00023054"/>
    </source>
</evidence>
<evidence type="ECO:0000313" key="16">
    <source>
        <dbReference type="EMBL" id="KAJ1985192.1"/>
    </source>
</evidence>
<feature type="region of interest" description="Disordered" evidence="13">
    <location>
        <begin position="1"/>
        <end position="20"/>
    </location>
</feature>
<evidence type="ECO:0000256" key="2">
    <source>
        <dbReference type="ARBA" id="ARBA00004629"/>
    </source>
</evidence>
<comment type="similarity">
    <text evidence="3">Belongs to the NUF2 family.</text>
</comment>
<evidence type="ECO:0000259" key="14">
    <source>
        <dbReference type="Pfam" id="PF03800"/>
    </source>
</evidence>
<evidence type="ECO:0000313" key="17">
    <source>
        <dbReference type="Proteomes" id="UP001151582"/>
    </source>
</evidence>
<dbReference type="InterPro" id="IPR038275">
    <property type="entry name" value="Nuf2_N_sf"/>
</dbReference>
<keyword evidence="9" id="KW-0539">Nucleus</keyword>
<evidence type="ECO:0000256" key="11">
    <source>
        <dbReference type="ARBA" id="ARBA00023328"/>
    </source>
</evidence>
<dbReference type="EMBL" id="JANBQB010000003">
    <property type="protein sequence ID" value="KAJ1985192.1"/>
    <property type="molecule type" value="Genomic_DNA"/>
</dbReference>
<dbReference type="Proteomes" id="UP001151582">
    <property type="component" value="Unassembled WGS sequence"/>
</dbReference>
<reference evidence="16" key="1">
    <citation type="submission" date="2022-07" db="EMBL/GenBank/DDBJ databases">
        <title>Phylogenomic reconstructions and comparative analyses of Kickxellomycotina fungi.</title>
        <authorList>
            <person name="Reynolds N.K."/>
            <person name="Stajich J.E."/>
            <person name="Barry K."/>
            <person name="Grigoriev I.V."/>
            <person name="Crous P."/>
            <person name="Smith M.E."/>
        </authorList>
    </citation>
    <scope>NUCLEOTIDE SEQUENCE</scope>
    <source>
        <strain evidence="16">RSA 567</strain>
    </source>
</reference>
<dbReference type="OrthoDB" id="8194677at2759"/>
<evidence type="ECO:0000256" key="6">
    <source>
        <dbReference type="ARBA" id="ARBA00022776"/>
    </source>
</evidence>
<dbReference type="GO" id="GO:0007052">
    <property type="term" value="P:mitotic spindle organization"/>
    <property type="evidence" value="ECO:0007669"/>
    <property type="project" value="TreeGrafter"/>
</dbReference>
<dbReference type="PANTHER" id="PTHR21650">
    <property type="entry name" value="MEMBRALIN/KINETOCHORE PROTEIN NUF2"/>
    <property type="match status" value="1"/>
</dbReference>
<protein>
    <submittedName>
        <fullName evidence="16">Kinetochore-associated Ndc80 complex subunit nuf2</fullName>
    </submittedName>
</protein>
<evidence type="ECO:0000256" key="10">
    <source>
        <dbReference type="ARBA" id="ARBA00023306"/>
    </source>
</evidence>
<comment type="subcellular location">
    <subcellularLocation>
        <location evidence="2">Chromosome</location>
        <location evidence="2">Centromere</location>
        <location evidence="2">Kinetochore</location>
    </subcellularLocation>
    <subcellularLocation>
        <location evidence="1">Nucleus</location>
    </subcellularLocation>
</comment>
<dbReference type="AlphaFoldDB" id="A0A9W8BDW2"/>
<keyword evidence="4" id="KW-0158">Chromosome</keyword>
<comment type="caution">
    <text evidence="16">The sequence shown here is derived from an EMBL/GenBank/DDBJ whole genome shotgun (WGS) entry which is preliminary data.</text>
</comment>
<evidence type="ECO:0000256" key="13">
    <source>
        <dbReference type="SAM" id="MobiDB-lite"/>
    </source>
</evidence>
<evidence type="ECO:0000256" key="7">
    <source>
        <dbReference type="ARBA" id="ARBA00022838"/>
    </source>
</evidence>
<dbReference type="GO" id="GO:0005634">
    <property type="term" value="C:nucleus"/>
    <property type="evidence" value="ECO:0007669"/>
    <property type="project" value="UniProtKB-SubCell"/>
</dbReference>
<keyword evidence="17" id="KW-1185">Reference proteome</keyword>
<evidence type="ECO:0000259" key="15">
    <source>
        <dbReference type="Pfam" id="PF18595"/>
    </source>
</evidence>
<evidence type="ECO:0000256" key="5">
    <source>
        <dbReference type="ARBA" id="ARBA00022618"/>
    </source>
</evidence>
<keyword evidence="5" id="KW-0132">Cell division</keyword>
<feature type="coiled-coil region" evidence="12">
    <location>
        <begin position="357"/>
        <end position="454"/>
    </location>
</feature>
<dbReference type="PANTHER" id="PTHR21650:SF2">
    <property type="entry name" value="KINETOCHORE PROTEIN NUF2"/>
    <property type="match status" value="1"/>
</dbReference>
<dbReference type="Pfam" id="PF03800">
    <property type="entry name" value="Nuf2"/>
    <property type="match status" value="1"/>
</dbReference>
<feature type="domain" description="Nuf2 DHR10-like" evidence="15">
    <location>
        <begin position="300"/>
        <end position="415"/>
    </location>
</feature>
<dbReference type="GO" id="GO:0045132">
    <property type="term" value="P:meiotic chromosome segregation"/>
    <property type="evidence" value="ECO:0007669"/>
    <property type="project" value="TreeGrafter"/>
</dbReference>
<evidence type="ECO:0000256" key="9">
    <source>
        <dbReference type="ARBA" id="ARBA00023242"/>
    </source>
</evidence>
<feature type="domain" description="Kinetochore protein Nuf2 N-terminal" evidence="14">
    <location>
        <begin position="50"/>
        <end position="186"/>
    </location>
</feature>